<evidence type="ECO:0000259" key="2">
    <source>
        <dbReference type="Pfam" id="PF22530"/>
    </source>
</evidence>
<accession>A0A0A1IW91</accession>
<dbReference type="InterPro" id="IPR047987">
    <property type="entry name" value="Gp19-like_virus"/>
</dbReference>
<dbReference type="InterPro" id="IPR027417">
    <property type="entry name" value="P-loop_NTPase"/>
</dbReference>
<sequence>MTPQERFQIAHEVRDMYPRFRDFCLDAMLFLGFKMTWMQLDIADFMQDSPNKAMVAAQRGEAKSTIACIYVVWCITQNPATRAMLVSGSGDKAEENGQLITKLIMHWDLLAYLRPEARMGDRTSATSFDVNWALKGVEKSASINCIGITAALQGYRADILIPDDIETTKNGLTATERAKLTRQSQEFTSICTHGKILYLGTPQSRESIYNGLPARGFLMRIWPGRFPTLDEQERYGDWLAPSILARIARLEEKGHNPRTGKGLDGTRGWAADPQRYNEEDLLDKELDQGPEGFQLQYMLDTSLADEQRMQLKLRDLLFIDATHESVPEQVAWAADERFKLKFDAHRFPVIKPELYLPALMAGGWAPLQQMTMFVDPAGDGGDELSYAVGGTLGPYIHVVSIGGWKGGFAEENLEKCIALAARYGVKVIYVEKNLGAGAVGQLFRNHMRSIDPDTNKPRYEGIGVEDRQKSGQKERRIIDTLRPIMQRHRLIFHVSAMDSDHVACQQYPADKRNERSVFHQIHNITTDRGSLPKDDRIDALEGLVRELAPTLVKDDEAATRAREEAAKKEWLNNPMGYTKSVLRSLGMSRERRKGRPKGRRL</sequence>
<dbReference type="NCBIfam" id="NF033889">
    <property type="entry name" value="termin_lrg_T7"/>
    <property type="match status" value="1"/>
</dbReference>
<dbReference type="Pfam" id="PF22530">
    <property type="entry name" value="Terminase-T7_RNaseH-like"/>
    <property type="match status" value="1"/>
</dbReference>
<name>A0A0A1IW91_9CAUD</name>
<organism evidence="3 4">
    <name type="scientific">Pseudomonas phage vB_PaeP_PAO1_Ab05</name>
    <dbReference type="NCBI Taxonomy" id="1548902"/>
    <lineage>
        <taxon>Viruses</taxon>
        <taxon>Duplodnaviria</taxon>
        <taxon>Heunggongvirae</taxon>
        <taxon>Uroviricota</taxon>
        <taxon>Caudoviricetes</taxon>
        <taxon>Autographivirales</taxon>
        <taxon>Autoscriptoviridae</taxon>
        <taxon>Krylovirinae</taxon>
        <taxon>Phikmvvirus</taxon>
        <taxon>Phikmvvirus Ab05</taxon>
    </lineage>
</organism>
<feature type="domain" description="Terminase large subunit ribonuclease H-like" evidence="2">
    <location>
        <begin position="374"/>
        <end position="490"/>
    </location>
</feature>
<dbReference type="Gene3D" id="3.40.50.300">
    <property type="entry name" value="P-loop containing nucleotide triphosphate hydrolases"/>
    <property type="match status" value="1"/>
</dbReference>
<dbReference type="KEGG" id="vg:23680648"/>
<keyword evidence="4" id="KW-1185">Reference proteome</keyword>
<dbReference type="GeneID" id="23680648"/>
<feature type="region of interest" description="Disordered" evidence="1">
    <location>
        <begin position="582"/>
        <end position="601"/>
    </location>
</feature>
<dbReference type="InterPro" id="IPR054762">
    <property type="entry name" value="Gp19_RNaseH-like"/>
</dbReference>
<evidence type="ECO:0000256" key="1">
    <source>
        <dbReference type="SAM" id="MobiDB-lite"/>
    </source>
</evidence>
<evidence type="ECO:0000313" key="4">
    <source>
        <dbReference type="Proteomes" id="UP000030229"/>
    </source>
</evidence>
<gene>
    <name evidence="3" type="primary">ORF48</name>
</gene>
<dbReference type="Gene3D" id="3.30.420.240">
    <property type="match status" value="1"/>
</dbReference>
<reference evidence="3 4" key="1">
    <citation type="journal article" date="2015" name="PLoS ONE">
        <title>Investigation of a Large Collection of Pseudomonas aeruginosa Bacteriophages Collected from a Single Environmental Source in Abidjan, Cote d'Ivoire.</title>
        <authorList>
            <person name="Essoh C."/>
            <person name="Latino L."/>
            <person name="Midoux C."/>
            <person name="Blouin Y."/>
            <person name="Loukou G."/>
            <person name="Nguetta S.P."/>
            <person name="Lathro S."/>
            <person name="Cablanmian A."/>
            <person name="Kouassi A.K."/>
            <person name="Vergnaud G."/>
            <person name="Pourcel C."/>
        </authorList>
    </citation>
    <scope>NUCLEOTIDE SEQUENCE [LARGE SCALE GENOMIC DNA]</scope>
    <source>
        <strain evidence="3">Ab05</strain>
    </source>
</reference>
<protein>
    <submittedName>
        <fullName evidence="3">Putative terminase, large subunit</fullName>
    </submittedName>
</protein>
<proteinExistence type="predicted"/>
<dbReference type="RefSeq" id="YP_009125746.1">
    <property type="nucleotide sequence ID" value="NC_026602.1"/>
</dbReference>
<dbReference type="OrthoDB" id="695at10239"/>
<evidence type="ECO:0000313" key="3">
    <source>
        <dbReference type="EMBL" id="CEF89309.1"/>
    </source>
</evidence>
<dbReference type="Proteomes" id="UP000030229">
    <property type="component" value="Segment"/>
</dbReference>
<feature type="compositionally biased region" description="Basic residues" evidence="1">
    <location>
        <begin position="590"/>
        <end position="601"/>
    </location>
</feature>
<dbReference type="EMBL" id="LN610574">
    <property type="protein sequence ID" value="CEF89309.1"/>
    <property type="molecule type" value="Genomic_DNA"/>
</dbReference>